<evidence type="ECO:0000259" key="1">
    <source>
        <dbReference type="PROSITE" id="PS50990"/>
    </source>
</evidence>
<organism evidence="2 3">
    <name type="scientific">Ectothiorhodospira mobilis</name>
    <dbReference type="NCBI Taxonomy" id="195064"/>
    <lineage>
        <taxon>Bacteria</taxon>
        <taxon>Pseudomonadati</taxon>
        <taxon>Pseudomonadota</taxon>
        <taxon>Gammaproteobacteria</taxon>
        <taxon>Chromatiales</taxon>
        <taxon>Ectothiorhodospiraceae</taxon>
        <taxon>Ectothiorhodospira</taxon>
    </lineage>
</organism>
<dbReference type="Proteomes" id="UP000199556">
    <property type="component" value="Unassembled WGS sequence"/>
</dbReference>
<dbReference type="EMBL" id="FOUO01000013">
    <property type="protein sequence ID" value="SFM59729.1"/>
    <property type="molecule type" value="Genomic_DNA"/>
</dbReference>
<dbReference type="GO" id="GO:0008233">
    <property type="term" value="F:peptidase activity"/>
    <property type="evidence" value="ECO:0007669"/>
    <property type="project" value="InterPro"/>
</dbReference>
<accession>A0A1I4S5K4</accession>
<dbReference type="GO" id="GO:0006508">
    <property type="term" value="P:proteolysis"/>
    <property type="evidence" value="ECO:0007669"/>
    <property type="project" value="InterPro"/>
</dbReference>
<feature type="domain" description="Peptidase C39" evidence="1">
    <location>
        <begin position="65"/>
        <end position="195"/>
    </location>
</feature>
<name>A0A1I4S5K4_ECTMO</name>
<dbReference type="STRING" id="195064.SAMN05421721_11327"/>
<keyword evidence="3" id="KW-1185">Reference proteome</keyword>
<reference evidence="2 3" key="1">
    <citation type="submission" date="2016-10" db="EMBL/GenBank/DDBJ databases">
        <authorList>
            <person name="de Groot N.N."/>
        </authorList>
    </citation>
    <scope>NUCLEOTIDE SEQUENCE [LARGE SCALE GENOMIC DNA]</scope>
    <source>
        <strain evidence="2 3">DSM 4180</strain>
    </source>
</reference>
<dbReference type="OrthoDB" id="13401at2"/>
<proteinExistence type="predicted"/>
<gene>
    <name evidence="2" type="ORF">SAMN05421721_11327</name>
</gene>
<protein>
    <recommendedName>
        <fullName evidence="1">Peptidase C39 domain-containing protein</fullName>
    </recommendedName>
</protein>
<dbReference type="InterPro" id="IPR005074">
    <property type="entry name" value="Peptidase_C39"/>
</dbReference>
<dbReference type="AlphaFoldDB" id="A0A1I4S5K4"/>
<dbReference type="Pfam" id="PF03412">
    <property type="entry name" value="Peptidase_C39"/>
    <property type="match status" value="1"/>
</dbReference>
<sequence length="243" mass="27002">MWPPESLSLRSPRLLPLVAPLVLLAALAGKPVQASGLVQVPGILGSHAVAVTSLRDMRFQTVIPQQYDFSCGSAALATLLTHHYERPTTEREAFDVMYNRGDQEQIRTQGFSMLDMKRYLAEVGLRSDGFRLPLEKLDELGIPAIALVEIEGYRHFVVIKGIREEGVLVGDPALGVKAYSPAEFRRIWSNDILFLIRDRLQTARAHFNDPVSWQALAEPPYGTALARDGLGTFLLALPRPSDW</sequence>
<dbReference type="Gene3D" id="3.90.70.10">
    <property type="entry name" value="Cysteine proteinases"/>
    <property type="match status" value="1"/>
</dbReference>
<dbReference type="RefSeq" id="WP_090486339.1">
    <property type="nucleotide sequence ID" value="NZ_FOUO01000013.1"/>
</dbReference>
<dbReference type="PROSITE" id="PS50990">
    <property type="entry name" value="PEPTIDASE_C39"/>
    <property type="match status" value="1"/>
</dbReference>
<dbReference type="GO" id="GO:0016020">
    <property type="term" value="C:membrane"/>
    <property type="evidence" value="ECO:0007669"/>
    <property type="project" value="InterPro"/>
</dbReference>
<evidence type="ECO:0000313" key="3">
    <source>
        <dbReference type="Proteomes" id="UP000199556"/>
    </source>
</evidence>
<dbReference type="CDD" id="cd02423">
    <property type="entry name" value="Peptidase_C39G"/>
    <property type="match status" value="1"/>
</dbReference>
<evidence type="ECO:0000313" key="2">
    <source>
        <dbReference type="EMBL" id="SFM59729.1"/>
    </source>
</evidence>
<dbReference type="GO" id="GO:0005524">
    <property type="term" value="F:ATP binding"/>
    <property type="evidence" value="ECO:0007669"/>
    <property type="project" value="InterPro"/>
</dbReference>